<comment type="similarity">
    <text evidence="1">Belongs to the guanylate kinase family.</text>
</comment>
<sequence>MSSKASALREESPPCREAIVDTTRQRRPNEIDGKEVSSSCVSDYIFVTKDEFQAAIKRNEFVEYAVFSGNYYGTSKTQMEKVIQAGKVCIFELDTQGVEQIRKTEIHPIYVFIRPRNYAILEKRLRTHSVESEEHILQRLAIAHHEMQYALDEEIFKKVVTNEDLDAAVQEIESLLQQVSVVRFTASFS</sequence>
<dbReference type="InterPro" id="IPR008144">
    <property type="entry name" value="Guanylate_kin-like_dom"/>
</dbReference>
<evidence type="ECO:0000256" key="3">
    <source>
        <dbReference type="ARBA" id="ARBA00022777"/>
    </source>
</evidence>
<dbReference type="SMART" id="SM00072">
    <property type="entry name" value="GuKc"/>
    <property type="match status" value="1"/>
</dbReference>
<gene>
    <name evidence="6" type="ORF">TASK_LOCUS3491</name>
</gene>
<dbReference type="FunFam" id="3.30.63.10:FF:000002">
    <property type="entry name" value="Guanylate kinase 1"/>
    <property type="match status" value="1"/>
</dbReference>
<dbReference type="EMBL" id="UYRS01018301">
    <property type="protein sequence ID" value="VDK31899.1"/>
    <property type="molecule type" value="Genomic_DNA"/>
</dbReference>
<dbReference type="InterPro" id="IPR008145">
    <property type="entry name" value="GK/Ca_channel_bsu"/>
</dbReference>
<evidence type="ECO:0000256" key="2">
    <source>
        <dbReference type="ARBA" id="ARBA00022679"/>
    </source>
</evidence>
<dbReference type="OrthoDB" id="6334211at2759"/>
<dbReference type="PROSITE" id="PS50052">
    <property type="entry name" value="GUANYLATE_KINASE_2"/>
    <property type="match status" value="1"/>
</dbReference>
<dbReference type="InterPro" id="IPR027417">
    <property type="entry name" value="P-loop_NTPase"/>
</dbReference>
<dbReference type="CDD" id="cd00071">
    <property type="entry name" value="GMPK"/>
    <property type="match status" value="1"/>
</dbReference>
<evidence type="ECO:0000259" key="5">
    <source>
        <dbReference type="PROSITE" id="PS50052"/>
    </source>
</evidence>
<reference evidence="8" key="1">
    <citation type="submission" date="2017-02" db="UniProtKB">
        <authorList>
            <consortium name="WormBaseParasite"/>
        </authorList>
    </citation>
    <scope>IDENTIFICATION</scope>
</reference>
<keyword evidence="3" id="KW-0418">Kinase</keyword>
<feature type="compositionally biased region" description="Basic and acidic residues" evidence="4">
    <location>
        <begin position="23"/>
        <end position="32"/>
    </location>
</feature>
<protein>
    <submittedName>
        <fullName evidence="8">Guanylate kinase-like domain-containing protein</fullName>
    </submittedName>
</protein>
<dbReference type="Gene3D" id="3.40.50.300">
    <property type="entry name" value="P-loop containing nucleotide triphosphate hydrolases"/>
    <property type="match status" value="1"/>
</dbReference>
<keyword evidence="2" id="KW-0808">Transferase</keyword>
<dbReference type="Proteomes" id="UP000282613">
    <property type="component" value="Unassembled WGS sequence"/>
</dbReference>
<evidence type="ECO:0000256" key="1">
    <source>
        <dbReference type="ARBA" id="ARBA00005790"/>
    </source>
</evidence>
<dbReference type="PANTHER" id="PTHR23117">
    <property type="entry name" value="GUANYLATE KINASE-RELATED"/>
    <property type="match status" value="1"/>
</dbReference>
<evidence type="ECO:0000313" key="7">
    <source>
        <dbReference type="Proteomes" id="UP000282613"/>
    </source>
</evidence>
<organism evidence="8">
    <name type="scientific">Taenia asiatica</name>
    <name type="common">Asian tapeworm</name>
    <dbReference type="NCBI Taxonomy" id="60517"/>
    <lineage>
        <taxon>Eukaryota</taxon>
        <taxon>Metazoa</taxon>
        <taxon>Spiralia</taxon>
        <taxon>Lophotrochozoa</taxon>
        <taxon>Platyhelminthes</taxon>
        <taxon>Cestoda</taxon>
        <taxon>Eucestoda</taxon>
        <taxon>Cyclophyllidea</taxon>
        <taxon>Taeniidae</taxon>
        <taxon>Taenia</taxon>
    </lineage>
</organism>
<feature type="domain" description="Guanylate kinase-like" evidence="5">
    <location>
        <begin position="1"/>
        <end position="177"/>
    </location>
</feature>
<dbReference type="STRING" id="60517.A0A0R3W195"/>
<reference evidence="6 7" key="2">
    <citation type="submission" date="2018-11" db="EMBL/GenBank/DDBJ databases">
        <authorList>
            <consortium name="Pathogen Informatics"/>
        </authorList>
    </citation>
    <scope>NUCLEOTIDE SEQUENCE [LARGE SCALE GENOMIC DNA]</scope>
</reference>
<feature type="region of interest" description="Disordered" evidence="4">
    <location>
        <begin position="1"/>
        <end position="32"/>
    </location>
</feature>
<dbReference type="GO" id="GO:0004385">
    <property type="term" value="F:GMP kinase activity"/>
    <property type="evidence" value="ECO:0007669"/>
    <property type="project" value="TreeGrafter"/>
</dbReference>
<dbReference type="PANTHER" id="PTHR23117:SF13">
    <property type="entry name" value="GUANYLATE KINASE"/>
    <property type="match status" value="1"/>
</dbReference>
<evidence type="ECO:0000313" key="8">
    <source>
        <dbReference type="WBParaSite" id="TASK_0000349001-mRNA-1"/>
    </source>
</evidence>
<evidence type="ECO:0000256" key="4">
    <source>
        <dbReference type="SAM" id="MobiDB-lite"/>
    </source>
</evidence>
<evidence type="ECO:0000313" key="6">
    <source>
        <dbReference type="EMBL" id="VDK31899.1"/>
    </source>
</evidence>
<dbReference type="Pfam" id="PF00625">
    <property type="entry name" value="Guanylate_kin"/>
    <property type="match status" value="1"/>
</dbReference>
<proteinExistence type="inferred from homology"/>
<name>A0A0R3W195_TAEAS</name>
<dbReference type="SUPFAM" id="SSF52540">
    <property type="entry name" value="P-loop containing nucleoside triphosphate hydrolases"/>
    <property type="match status" value="1"/>
</dbReference>
<accession>A0A0R3W195</accession>
<dbReference type="WBParaSite" id="TASK_0000349001-mRNA-1">
    <property type="protein sequence ID" value="TASK_0000349001-mRNA-1"/>
    <property type="gene ID" value="TASK_0000349001"/>
</dbReference>
<dbReference type="GO" id="GO:0005829">
    <property type="term" value="C:cytosol"/>
    <property type="evidence" value="ECO:0007669"/>
    <property type="project" value="TreeGrafter"/>
</dbReference>
<keyword evidence="7" id="KW-1185">Reference proteome</keyword>
<dbReference type="AlphaFoldDB" id="A0A0R3W195"/>